<feature type="compositionally biased region" description="Basic residues" evidence="1">
    <location>
        <begin position="95"/>
        <end position="105"/>
    </location>
</feature>
<feature type="region of interest" description="Disordered" evidence="1">
    <location>
        <begin position="335"/>
        <end position="492"/>
    </location>
</feature>
<feature type="compositionally biased region" description="Polar residues" evidence="1">
    <location>
        <begin position="483"/>
        <end position="492"/>
    </location>
</feature>
<accession>A0A267GVZ1</accession>
<organism evidence="3 4">
    <name type="scientific">Macrostomum lignano</name>
    <dbReference type="NCBI Taxonomy" id="282301"/>
    <lineage>
        <taxon>Eukaryota</taxon>
        <taxon>Metazoa</taxon>
        <taxon>Spiralia</taxon>
        <taxon>Lophotrochozoa</taxon>
        <taxon>Platyhelminthes</taxon>
        <taxon>Rhabditophora</taxon>
        <taxon>Macrostomorpha</taxon>
        <taxon>Macrostomida</taxon>
        <taxon>Macrostomidae</taxon>
        <taxon>Macrostomum</taxon>
    </lineage>
</organism>
<feature type="compositionally biased region" description="Polar residues" evidence="1">
    <location>
        <begin position="28"/>
        <end position="46"/>
    </location>
</feature>
<sequence length="607" mass="63282">MSASKSDNVNSALENFLAELASIKKSNEGTSSSLEAIPDSSQTSQPDYGKDLPSAPKSNAAGNQSSSGELSDTSSSSSSSSASSSPSAASSSLNSRKRRSLKASRHASADSPPPSKKAKKSSAGKHKKHSGKKKKKERRPHRDKSRRERSKKSRKHNKGSEDEEGKRSRDRRERSTEKPLQQQQPPPPPLPPSSVRPPPPSQTKPAAAASPAVIGPALPPNFQAIRPQLLDIDRLTSCRQSAATLAAQSSYFGHDPDQASPLLIAAIEARARLRDLEDGAISVAHYESRVAQAAEACQRRVQADCPAGWLCLWDPANAAYYYQSVRTGEAQWEFPGQPAAAPEAAAADAADQGVNKDPSDSGGNVVRLVSYDHGRDSDSSDSDSAGDTAKDDVKTAAASGKSASAATPPASALQSALGPAVVDDSMELDSGDEAGLPLPPPPRPPRPSLPGLPPLPPPPPPPPPPPVVLRSSSSASRSTTSSTNSASFASSHMSVAVRPYDTDSALAAAAATAADEDSNDAACEAVTADAEDSDDLDGSPMLFAATTSGSSGTAGAHPASSRWVDVEPPGGQPVKRKKSKPVSVFQKKNIDQLMCKWQTAAQQQSKM</sequence>
<feature type="compositionally biased region" description="Low complexity" evidence="1">
    <location>
        <begin position="395"/>
        <end position="417"/>
    </location>
</feature>
<dbReference type="InterPro" id="IPR036020">
    <property type="entry name" value="WW_dom_sf"/>
</dbReference>
<feature type="compositionally biased region" description="Basic and acidic residues" evidence="1">
    <location>
        <begin position="158"/>
        <end position="177"/>
    </location>
</feature>
<protein>
    <recommendedName>
        <fullName evidence="2">WW domain-containing protein</fullName>
    </recommendedName>
</protein>
<feature type="compositionally biased region" description="Low complexity" evidence="1">
    <location>
        <begin position="544"/>
        <end position="561"/>
    </location>
</feature>
<dbReference type="PANTHER" id="PTHR46697">
    <property type="entry name" value="FORMIN-BINDING PROTEIN 4"/>
    <property type="match status" value="1"/>
</dbReference>
<dbReference type="STRING" id="282301.A0A267GVZ1"/>
<dbReference type="PROSITE" id="PS50020">
    <property type="entry name" value="WW_DOMAIN_2"/>
    <property type="match status" value="1"/>
</dbReference>
<keyword evidence="4" id="KW-1185">Reference proteome</keyword>
<dbReference type="Gene3D" id="2.20.70.10">
    <property type="match status" value="1"/>
</dbReference>
<feature type="compositionally biased region" description="Basic residues" evidence="1">
    <location>
        <begin position="116"/>
        <end position="157"/>
    </location>
</feature>
<evidence type="ECO:0000313" key="3">
    <source>
        <dbReference type="EMBL" id="PAA89472.1"/>
    </source>
</evidence>
<name>A0A267GVZ1_9PLAT</name>
<comment type="caution">
    <text evidence="3">The sequence shown here is derived from an EMBL/GenBank/DDBJ whole genome shotgun (WGS) entry which is preliminary data.</text>
</comment>
<feature type="domain" description="WW" evidence="2">
    <location>
        <begin position="303"/>
        <end position="337"/>
    </location>
</feature>
<dbReference type="Proteomes" id="UP000215902">
    <property type="component" value="Unassembled WGS sequence"/>
</dbReference>
<reference evidence="3 4" key="1">
    <citation type="submission" date="2017-06" db="EMBL/GenBank/DDBJ databases">
        <title>A platform for efficient transgenesis in Macrostomum lignano, a flatworm model organism for stem cell research.</title>
        <authorList>
            <person name="Berezikov E."/>
        </authorList>
    </citation>
    <scope>NUCLEOTIDE SEQUENCE [LARGE SCALE GENOMIC DNA]</scope>
    <source>
        <strain evidence="3">DV1</strain>
        <tissue evidence="3">Whole organism</tissue>
    </source>
</reference>
<dbReference type="InterPro" id="IPR001202">
    <property type="entry name" value="WW_dom"/>
</dbReference>
<feature type="compositionally biased region" description="Low complexity" evidence="1">
    <location>
        <begin position="203"/>
        <end position="214"/>
    </location>
</feature>
<dbReference type="SUPFAM" id="SSF51045">
    <property type="entry name" value="WW domain"/>
    <property type="match status" value="1"/>
</dbReference>
<dbReference type="CDD" id="cd00201">
    <property type="entry name" value="WW"/>
    <property type="match status" value="1"/>
</dbReference>
<feature type="compositionally biased region" description="Pro residues" evidence="1">
    <location>
        <begin position="437"/>
        <end position="467"/>
    </location>
</feature>
<feature type="region of interest" description="Disordered" evidence="1">
    <location>
        <begin position="26"/>
        <end position="214"/>
    </location>
</feature>
<feature type="region of interest" description="Disordered" evidence="1">
    <location>
        <begin position="511"/>
        <end position="583"/>
    </location>
</feature>
<dbReference type="AlphaFoldDB" id="A0A267GVZ1"/>
<dbReference type="PANTHER" id="PTHR46697:SF1">
    <property type="entry name" value="FORMIN-BINDING PROTEIN 4"/>
    <property type="match status" value="1"/>
</dbReference>
<feature type="compositionally biased region" description="Low complexity" evidence="1">
    <location>
        <begin position="65"/>
        <end position="94"/>
    </location>
</feature>
<dbReference type="InterPro" id="IPR053076">
    <property type="entry name" value="WW_domain_protein"/>
</dbReference>
<dbReference type="EMBL" id="NIVC01000150">
    <property type="protein sequence ID" value="PAA89472.1"/>
    <property type="molecule type" value="Genomic_DNA"/>
</dbReference>
<gene>
    <name evidence="3" type="ORF">BOX15_Mlig031531g4</name>
</gene>
<evidence type="ECO:0000256" key="1">
    <source>
        <dbReference type="SAM" id="MobiDB-lite"/>
    </source>
</evidence>
<feature type="compositionally biased region" description="Low complexity" evidence="1">
    <location>
        <begin position="338"/>
        <end position="351"/>
    </location>
</feature>
<proteinExistence type="predicted"/>
<feature type="compositionally biased region" description="Pro residues" evidence="1">
    <location>
        <begin position="184"/>
        <end position="202"/>
    </location>
</feature>
<evidence type="ECO:0000313" key="4">
    <source>
        <dbReference type="Proteomes" id="UP000215902"/>
    </source>
</evidence>
<evidence type="ECO:0000259" key="2">
    <source>
        <dbReference type="PROSITE" id="PS50020"/>
    </source>
</evidence>
<feature type="compositionally biased region" description="Low complexity" evidence="1">
    <location>
        <begin position="468"/>
        <end position="482"/>
    </location>
</feature>